<evidence type="ECO:0000259" key="10">
    <source>
        <dbReference type="PROSITE" id="PS51727"/>
    </source>
</evidence>
<proteinExistence type="predicted"/>
<keyword evidence="7" id="KW-0539">Nucleus</keyword>
<dbReference type="PROSITE" id="PS51727">
    <property type="entry name" value="CBP_P300_HAT"/>
    <property type="match status" value="1"/>
</dbReference>
<comment type="catalytic activity">
    <reaction evidence="8">
        <text>L-lysyl-[protein] + acetyl-CoA = N(6)-acetyl-L-lysyl-[protein] + CoA + H(+)</text>
        <dbReference type="Rhea" id="RHEA:45948"/>
        <dbReference type="Rhea" id="RHEA-COMP:9752"/>
        <dbReference type="Rhea" id="RHEA-COMP:10731"/>
        <dbReference type="ChEBI" id="CHEBI:15378"/>
        <dbReference type="ChEBI" id="CHEBI:29969"/>
        <dbReference type="ChEBI" id="CHEBI:57287"/>
        <dbReference type="ChEBI" id="CHEBI:57288"/>
        <dbReference type="ChEBI" id="CHEBI:61930"/>
        <dbReference type="EC" id="2.3.1.48"/>
    </reaction>
</comment>
<comment type="caution">
    <text evidence="11">The sequence shown here is derived from an EMBL/GenBank/DDBJ whole genome shotgun (WGS) entry which is preliminary data.</text>
</comment>
<keyword evidence="13" id="KW-1185">Reference proteome</keyword>
<sequence>MGRFSCCGEDFIKYTPSKMFCWNPTCRKQITRLVVYYSCESKELDLKVTICRSCYNTKQHSTDKFELMFNVSVIKSDLKKFKNDSTEYVMEVQCIQCKKLFHAALDVKFLDACIMFINDYWQNGYQCLDCSPDDSRHNPQMLHLADKLKTTKLEVYLEQRIMQYLAKQTLSDTDSELCRNLYIKVVQSVYCEFNVQKQIKQLYGTFLPDSCRYRRRMFLLFQKNDNADVALFACYAQEYDDKCVGANRSRVMIAYLDSVKFFEPPNHRRNIYFELIIGYLEYMKGLGYEHAYIWINAPQRGIDYIFYNHPKEQHIPTQTQLEKWYDTLLDYGKRAGVLKKVQNIEEEILSDYKIGDEIYKLPYMDGDHWPDTIEEILTNIKEEKPLITKEEMIHALSTQLVKMFRANKQVCKSVSFAIVRMIRQVIGSRLTRLIPHVKCNKCFKPYEIHHHRGRDNTLALCEKCSNHPHQEVHSLDHNQIPLAQQTSITATTQQPSVSLNGNQISDTNCLRCVSLKAGLQIESEKTKYWESKAQYWEKNAKKSEENAKKSEENAKYWEKEAKHERERADGREYELLKLMDNLRKEFNDQLAVLTAKQP</sequence>
<gene>
    <name evidence="11" type="ORF">GPM918_LOCUS11123</name>
    <name evidence="12" type="ORF">SRO942_LOCUS11124</name>
</gene>
<accession>A0A814D342</accession>
<evidence type="ECO:0000256" key="7">
    <source>
        <dbReference type="ARBA" id="ARBA00023242"/>
    </source>
</evidence>
<evidence type="ECO:0000256" key="2">
    <source>
        <dbReference type="ARBA" id="ARBA00013184"/>
    </source>
</evidence>
<dbReference type="EMBL" id="CAJNOQ010002271">
    <property type="protein sequence ID" value="CAF0948814.1"/>
    <property type="molecule type" value="Genomic_DNA"/>
</dbReference>
<name>A0A814D342_9BILA</name>
<comment type="subcellular location">
    <subcellularLocation>
        <location evidence="1">Nucleus</location>
    </subcellularLocation>
</comment>
<dbReference type="EC" id="2.3.1.48" evidence="2"/>
<evidence type="ECO:0000256" key="8">
    <source>
        <dbReference type="ARBA" id="ARBA00048017"/>
    </source>
</evidence>
<dbReference type="GO" id="GO:0005667">
    <property type="term" value="C:transcription regulator complex"/>
    <property type="evidence" value="ECO:0007669"/>
    <property type="project" value="TreeGrafter"/>
</dbReference>
<keyword evidence="6" id="KW-0804">Transcription</keyword>
<dbReference type="InterPro" id="IPR031162">
    <property type="entry name" value="CBP_P300_HAT"/>
</dbReference>
<dbReference type="GO" id="GO:0045944">
    <property type="term" value="P:positive regulation of transcription by RNA polymerase II"/>
    <property type="evidence" value="ECO:0007669"/>
    <property type="project" value="TreeGrafter"/>
</dbReference>
<evidence type="ECO:0000256" key="9">
    <source>
        <dbReference type="SAM" id="MobiDB-lite"/>
    </source>
</evidence>
<dbReference type="GO" id="GO:0000123">
    <property type="term" value="C:histone acetyltransferase complex"/>
    <property type="evidence" value="ECO:0007669"/>
    <property type="project" value="TreeGrafter"/>
</dbReference>
<dbReference type="Proteomes" id="UP000663829">
    <property type="component" value="Unassembled WGS sequence"/>
</dbReference>
<feature type="domain" description="CBP/p300-type HAT" evidence="10">
    <location>
        <begin position="142"/>
        <end position="499"/>
    </location>
</feature>
<dbReference type="PANTHER" id="PTHR13808">
    <property type="entry name" value="CBP/P300-RELATED"/>
    <property type="match status" value="1"/>
</dbReference>
<dbReference type="EMBL" id="CAJOBC010002271">
    <property type="protein sequence ID" value="CAF3724693.1"/>
    <property type="molecule type" value="Genomic_DNA"/>
</dbReference>
<dbReference type="GO" id="GO:0005634">
    <property type="term" value="C:nucleus"/>
    <property type="evidence" value="ECO:0007669"/>
    <property type="project" value="UniProtKB-SubCell"/>
</dbReference>
<dbReference type="PANTHER" id="PTHR13808:SF1">
    <property type="entry name" value="HISTONE ACETYLTRANSFERASE"/>
    <property type="match status" value="1"/>
</dbReference>
<dbReference type="GO" id="GO:0031490">
    <property type="term" value="F:chromatin DNA binding"/>
    <property type="evidence" value="ECO:0007669"/>
    <property type="project" value="TreeGrafter"/>
</dbReference>
<feature type="region of interest" description="Disordered" evidence="9">
    <location>
        <begin position="539"/>
        <end position="564"/>
    </location>
</feature>
<dbReference type="GO" id="GO:0004402">
    <property type="term" value="F:histone acetyltransferase activity"/>
    <property type="evidence" value="ECO:0007669"/>
    <property type="project" value="InterPro"/>
</dbReference>
<dbReference type="OrthoDB" id="899at2759"/>
<protein>
    <recommendedName>
        <fullName evidence="2">histone acetyltransferase</fullName>
        <ecNumber evidence="2">2.3.1.48</ecNumber>
    </recommendedName>
</protein>
<reference evidence="11" key="1">
    <citation type="submission" date="2021-02" db="EMBL/GenBank/DDBJ databases">
        <authorList>
            <person name="Nowell W R."/>
        </authorList>
    </citation>
    <scope>NUCLEOTIDE SEQUENCE</scope>
</reference>
<evidence type="ECO:0000256" key="4">
    <source>
        <dbReference type="ARBA" id="ARBA00022853"/>
    </source>
</evidence>
<dbReference type="Proteomes" id="UP000681722">
    <property type="component" value="Unassembled WGS sequence"/>
</dbReference>
<evidence type="ECO:0000313" key="12">
    <source>
        <dbReference type="EMBL" id="CAF3724693.1"/>
    </source>
</evidence>
<dbReference type="SMART" id="SM01250">
    <property type="entry name" value="KAT11"/>
    <property type="match status" value="1"/>
</dbReference>
<dbReference type="InterPro" id="IPR013178">
    <property type="entry name" value="Histone_AcTrfase_Rtt109/CBP"/>
</dbReference>
<dbReference type="Pfam" id="PF08214">
    <property type="entry name" value="HAT_KAT11"/>
    <property type="match status" value="1"/>
</dbReference>
<evidence type="ECO:0000256" key="1">
    <source>
        <dbReference type="ARBA" id="ARBA00004123"/>
    </source>
</evidence>
<evidence type="ECO:0000313" key="13">
    <source>
        <dbReference type="Proteomes" id="UP000663829"/>
    </source>
</evidence>
<organism evidence="11 13">
    <name type="scientific">Didymodactylos carnosus</name>
    <dbReference type="NCBI Taxonomy" id="1234261"/>
    <lineage>
        <taxon>Eukaryota</taxon>
        <taxon>Metazoa</taxon>
        <taxon>Spiralia</taxon>
        <taxon>Gnathifera</taxon>
        <taxon>Rotifera</taxon>
        <taxon>Eurotatoria</taxon>
        <taxon>Bdelloidea</taxon>
        <taxon>Philodinida</taxon>
        <taxon>Philodinidae</taxon>
        <taxon>Didymodactylos</taxon>
    </lineage>
</organism>
<evidence type="ECO:0000313" key="11">
    <source>
        <dbReference type="EMBL" id="CAF0948814.1"/>
    </source>
</evidence>
<evidence type="ECO:0000256" key="6">
    <source>
        <dbReference type="ARBA" id="ARBA00023163"/>
    </source>
</evidence>
<evidence type="ECO:0000256" key="5">
    <source>
        <dbReference type="ARBA" id="ARBA00023015"/>
    </source>
</evidence>
<evidence type="ECO:0000256" key="3">
    <source>
        <dbReference type="ARBA" id="ARBA00022679"/>
    </source>
</evidence>
<keyword evidence="3" id="KW-0808">Transferase</keyword>
<keyword evidence="5" id="KW-0805">Transcription regulation</keyword>
<dbReference type="AlphaFoldDB" id="A0A814D342"/>
<dbReference type="GO" id="GO:0003713">
    <property type="term" value="F:transcription coactivator activity"/>
    <property type="evidence" value="ECO:0007669"/>
    <property type="project" value="TreeGrafter"/>
</dbReference>
<keyword evidence="4" id="KW-0156">Chromatin regulator</keyword>